<evidence type="ECO:0000313" key="1">
    <source>
        <dbReference type="EMBL" id="CAA9321462.1"/>
    </source>
</evidence>
<organism evidence="1">
    <name type="scientific">uncultured Microcoleus sp</name>
    <dbReference type="NCBI Taxonomy" id="259945"/>
    <lineage>
        <taxon>Bacteria</taxon>
        <taxon>Bacillati</taxon>
        <taxon>Cyanobacteriota</taxon>
        <taxon>Cyanophyceae</taxon>
        <taxon>Oscillatoriophycideae</taxon>
        <taxon>Oscillatoriales</taxon>
        <taxon>Microcoleaceae</taxon>
        <taxon>Microcoleus</taxon>
        <taxon>environmental samples</taxon>
    </lineage>
</organism>
<proteinExistence type="predicted"/>
<gene>
    <name evidence="1" type="ORF">AVDCRST_MAG84-1376</name>
</gene>
<dbReference type="EMBL" id="CADCTZ010000214">
    <property type="protein sequence ID" value="CAA9321462.1"/>
    <property type="molecule type" value="Genomic_DNA"/>
</dbReference>
<name>A0A6J4L1P5_9CYAN</name>
<sequence>MVTASELQAGRPCHDAGRCFFTIGDRLHIAAPIYCFSRTLDLRSHSDKVNRVSGLETALTRSLVSPI</sequence>
<accession>A0A6J4L1P5</accession>
<dbReference type="AlphaFoldDB" id="A0A6J4L1P5"/>
<protein>
    <submittedName>
        <fullName evidence="1">Uncharacterized protein</fullName>
    </submittedName>
</protein>
<reference evidence="1" key="1">
    <citation type="submission" date="2020-02" db="EMBL/GenBank/DDBJ databases">
        <authorList>
            <person name="Meier V. D."/>
        </authorList>
    </citation>
    <scope>NUCLEOTIDE SEQUENCE</scope>
    <source>
        <strain evidence="1">AVDCRST_MAG84</strain>
    </source>
</reference>